<organism evidence="1 2">
    <name type="scientific">Clonorchis sinensis</name>
    <name type="common">Chinese liver fluke</name>
    <dbReference type="NCBI Taxonomy" id="79923"/>
    <lineage>
        <taxon>Eukaryota</taxon>
        <taxon>Metazoa</taxon>
        <taxon>Spiralia</taxon>
        <taxon>Lophotrochozoa</taxon>
        <taxon>Platyhelminthes</taxon>
        <taxon>Trematoda</taxon>
        <taxon>Digenea</taxon>
        <taxon>Opisthorchiida</taxon>
        <taxon>Opisthorchiata</taxon>
        <taxon>Opisthorchiidae</taxon>
        <taxon>Clonorchis</taxon>
    </lineage>
</organism>
<sequence length="161" mass="18780">MVWRMTHEAHTKSEEFGMQCSQCPKVLHPTGIVYTMSSNDENIETRCSDSDKQTPASCSCPRCCVSSSPYTPRYFRQNQTLRRSKGYTRMILWAFGTDRTNTPVPLLLRRFSYPHHSHRNELGTATFRKKPITNELKWSNSRNWFRIMLHSVPTSKDFEGL</sequence>
<name>A0A8T1MGA8_CLOSI</name>
<accession>A0A8T1MGA8</accession>
<keyword evidence="2" id="KW-1185">Reference proteome</keyword>
<evidence type="ECO:0000313" key="1">
    <source>
        <dbReference type="EMBL" id="KAG5448444.1"/>
    </source>
</evidence>
<comment type="caution">
    <text evidence="1">The sequence shown here is derived from an EMBL/GenBank/DDBJ whole genome shotgun (WGS) entry which is preliminary data.</text>
</comment>
<evidence type="ECO:0000313" key="2">
    <source>
        <dbReference type="Proteomes" id="UP000286415"/>
    </source>
</evidence>
<gene>
    <name evidence="1" type="ORF">CSKR_101886</name>
</gene>
<reference evidence="1 2" key="2">
    <citation type="journal article" date="2021" name="Genomics">
        <title>High-quality reference genome for Clonorchis sinensis.</title>
        <authorList>
            <person name="Young N.D."/>
            <person name="Stroehlein A.J."/>
            <person name="Kinkar L."/>
            <person name="Wang T."/>
            <person name="Sohn W.M."/>
            <person name="Chang B.C.H."/>
            <person name="Kaur P."/>
            <person name="Weisz D."/>
            <person name="Dudchenko O."/>
            <person name="Aiden E.L."/>
            <person name="Korhonen P.K."/>
            <person name="Gasser R.B."/>
        </authorList>
    </citation>
    <scope>NUCLEOTIDE SEQUENCE [LARGE SCALE GENOMIC DNA]</scope>
    <source>
        <strain evidence="1">Cs-k2</strain>
    </source>
</reference>
<dbReference type="EMBL" id="NIRI02000042">
    <property type="protein sequence ID" value="KAG5448444.1"/>
    <property type="molecule type" value="Genomic_DNA"/>
</dbReference>
<proteinExistence type="predicted"/>
<dbReference type="Proteomes" id="UP000286415">
    <property type="component" value="Unassembled WGS sequence"/>
</dbReference>
<reference evidence="1 2" key="1">
    <citation type="journal article" date="2018" name="Biotechnol. Adv.">
        <title>Improved genomic resources and new bioinformatic workflow for the carcinogenic parasite Clonorchis sinensis: Biotechnological implications.</title>
        <authorList>
            <person name="Wang D."/>
            <person name="Korhonen P.K."/>
            <person name="Gasser R.B."/>
            <person name="Young N.D."/>
        </authorList>
    </citation>
    <scope>NUCLEOTIDE SEQUENCE [LARGE SCALE GENOMIC DNA]</scope>
    <source>
        <strain evidence="1">Cs-k2</strain>
    </source>
</reference>
<protein>
    <submittedName>
        <fullName evidence="1">Uncharacterized protein</fullName>
    </submittedName>
</protein>